<evidence type="ECO:0000259" key="2">
    <source>
        <dbReference type="Pfam" id="PF06211"/>
    </source>
</evidence>
<gene>
    <name evidence="3" type="ORF">ALC62_04757</name>
</gene>
<proteinExistence type="predicted"/>
<dbReference type="Pfam" id="PF06211">
    <property type="entry name" value="BAMBI"/>
    <property type="match status" value="1"/>
</dbReference>
<keyword evidence="1" id="KW-0812">Transmembrane</keyword>
<dbReference type="CDD" id="cd23576">
    <property type="entry name" value="TFP_LU_ECD_BAMBI"/>
    <property type="match status" value="1"/>
</dbReference>
<dbReference type="EMBL" id="KQ977279">
    <property type="protein sequence ID" value="KYN03993.1"/>
    <property type="molecule type" value="Genomic_DNA"/>
</dbReference>
<dbReference type="InterPro" id="IPR045860">
    <property type="entry name" value="Snake_toxin-like_sf"/>
</dbReference>
<sequence length="227" mass="25409">MPRSDAKFSLDIFLSLTQLTKLIATYPQRFKIRLFNFKTIYDYIGSMFLVADSSNAGEVRCYCNQPECVPQGYMCRGRGCFTKLPSNANPSLPRAEHTAHSGCLDENLKNRQCPTGFLCCDQDLCNHVDIPAMRNRLNKTLRVLIDDQRPYLAPLHPNSRGNQAIDGWFPTATIIVAICGFLVLLMIASLAVRWLQPMPAQNVNKFVPHRTSNNGPPLLGSPKVPLV</sequence>
<dbReference type="InterPro" id="IPR045807">
    <property type="entry name" value="BAMBI_N"/>
</dbReference>
<dbReference type="AlphaFoldDB" id="A0A195CTG8"/>
<accession>A0A195CTG8</accession>
<evidence type="ECO:0000313" key="3">
    <source>
        <dbReference type="EMBL" id="KYN03993.1"/>
    </source>
</evidence>
<dbReference type="Gene3D" id="2.10.60.10">
    <property type="entry name" value="CD59"/>
    <property type="match status" value="1"/>
</dbReference>
<feature type="transmembrane region" description="Helical" evidence="1">
    <location>
        <begin position="168"/>
        <end position="192"/>
    </location>
</feature>
<keyword evidence="1" id="KW-1133">Transmembrane helix</keyword>
<dbReference type="STRING" id="456900.A0A195CTG8"/>
<evidence type="ECO:0000256" key="1">
    <source>
        <dbReference type="SAM" id="Phobius"/>
    </source>
</evidence>
<dbReference type="Proteomes" id="UP000078542">
    <property type="component" value="Unassembled WGS sequence"/>
</dbReference>
<keyword evidence="4" id="KW-1185">Reference proteome</keyword>
<evidence type="ECO:0000313" key="4">
    <source>
        <dbReference type="Proteomes" id="UP000078542"/>
    </source>
</evidence>
<protein>
    <submittedName>
        <fullName evidence="3">BMP and activin membrane-bound inhibitor like protein</fullName>
    </submittedName>
</protein>
<keyword evidence="1" id="KW-0472">Membrane</keyword>
<organism evidence="3 4">
    <name type="scientific">Cyphomyrmex costatus</name>
    <dbReference type="NCBI Taxonomy" id="456900"/>
    <lineage>
        <taxon>Eukaryota</taxon>
        <taxon>Metazoa</taxon>
        <taxon>Ecdysozoa</taxon>
        <taxon>Arthropoda</taxon>
        <taxon>Hexapoda</taxon>
        <taxon>Insecta</taxon>
        <taxon>Pterygota</taxon>
        <taxon>Neoptera</taxon>
        <taxon>Endopterygota</taxon>
        <taxon>Hymenoptera</taxon>
        <taxon>Apocrita</taxon>
        <taxon>Aculeata</taxon>
        <taxon>Formicoidea</taxon>
        <taxon>Formicidae</taxon>
        <taxon>Myrmicinae</taxon>
        <taxon>Cyphomyrmex</taxon>
    </lineage>
</organism>
<reference evidence="3 4" key="1">
    <citation type="submission" date="2016-03" db="EMBL/GenBank/DDBJ databases">
        <title>Cyphomyrmex costatus WGS genome.</title>
        <authorList>
            <person name="Nygaard S."/>
            <person name="Hu H."/>
            <person name="Boomsma J."/>
            <person name="Zhang G."/>
        </authorList>
    </citation>
    <scope>NUCLEOTIDE SEQUENCE [LARGE SCALE GENOMIC DNA]</scope>
    <source>
        <strain evidence="3">MS0001</strain>
        <tissue evidence="3">Whole body</tissue>
    </source>
</reference>
<name>A0A195CTG8_9HYME</name>
<feature type="domain" description="BMP and activin membrane-bound inhibitor N-terminal" evidence="2">
    <location>
        <begin position="56"/>
        <end position="127"/>
    </location>
</feature>